<protein>
    <submittedName>
        <fullName evidence="2">Uncharacterized protein</fullName>
    </submittedName>
</protein>
<name>A0AAD5F2C0_PRUDU</name>
<sequence length="233" mass="26170">MAVVVEVVDVEVLEDEVVVVVMVVVVVVEVVEVVEMEMEEVVMVELEDVVVEEVVVMVVVVAMVVVAVAVVVEVVNVMVQVVELDVEVEVVSFFKMNDASSSNNNEVRRITVQDEEIQSHGVSVPGENMAEAAHVVKAEVKIKLEQTNAKYEAATNKHRSVKYLHVGDSYEFHDDNEAFYHEHRSSSYEVEGTDIEHMEERIQEHLDRHKPIDSKIQSVYIWDPSSLIFPGGL</sequence>
<dbReference type="AlphaFoldDB" id="A0AAD5F2C0"/>
<comment type="caution">
    <text evidence="2">The sequence shown here is derived from an EMBL/GenBank/DDBJ whole genome shotgun (WGS) entry which is preliminary data.</text>
</comment>
<evidence type="ECO:0000256" key="1">
    <source>
        <dbReference type="SAM" id="Phobius"/>
    </source>
</evidence>
<feature type="transmembrane region" description="Helical" evidence="1">
    <location>
        <begin position="17"/>
        <end position="34"/>
    </location>
</feature>
<gene>
    <name evidence="2" type="ORF">L3X38_003625</name>
</gene>
<proteinExistence type="predicted"/>
<keyword evidence="1" id="KW-0472">Membrane</keyword>
<feature type="transmembrane region" description="Helical" evidence="1">
    <location>
        <begin position="54"/>
        <end position="72"/>
    </location>
</feature>
<evidence type="ECO:0000313" key="2">
    <source>
        <dbReference type="EMBL" id="KAI5350734.1"/>
    </source>
</evidence>
<dbReference type="Proteomes" id="UP001054821">
    <property type="component" value="Chromosome 1"/>
</dbReference>
<organism evidence="2 3">
    <name type="scientific">Prunus dulcis</name>
    <name type="common">Almond</name>
    <name type="synonym">Amygdalus dulcis</name>
    <dbReference type="NCBI Taxonomy" id="3755"/>
    <lineage>
        <taxon>Eukaryota</taxon>
        <taxon>Viridiplantae</taxon>
        <taxon>Streptophyta</taxon>
        <taxon>Embryophyta</taxon>
        <taxon>Tracheophyta</taxon>
        <taxon>Spermatophyta</taxon>
        <taxon>Magnoliopsida</taxon>
        <taxon>eudicotyledons</taxon>
        <taxon>Gunneridae</taxon>
        <taxon>Pentapetalae</taxon>
        <taxon>rosids</taxon>
        <taxon>fabids</taxon>
        <taxon>Rosales</taxon>
        <taxon>Rosaceae</taxon>
        <taxon>Amygdaloideae</taxon>
        <taxon>Amygdaleae</taxon>
        <taxon>Prunus</taxon>
    </lineage>
</organism>
<keyword evidence="3" id="KW-1185">Reference proteome</keyword>
<evidence type="ECO:0000313" key="3">
    <source>
        <dbReference type="Proteomes" id="UP001054821"/>
    </source>
</evidence>
<reference evidence="2 3" key="1">
    <citation type="journal article" date="2022" name="G3 (Bethesda)">
        <title>Whole-genome sequence and methylome profiling of the almond [Prunus dulcis (Mill.) D.A. Webb] cultivar 'Nonpareil'.</title>
        <authorList>
            <person name="D'Amico-Willman K.M."/>
            <person name="Ouma W.Z."/>
            <person name="Meulia T."/>
            <person name="Sideli G.M."/>
            <person name="Gradziel T.M."/>
            <person name="Fresnedo-Ramirez J."/>
        </authorList>
    </citation>
    <scope>NUCLEOTIDE SEQUENCE [LARGE SCALE GENOMIC DNA]</scope>
    <source>
        <strain evidence="2">Clone GOH B32 T37-40</strain>
    </source>
</reference>
<keyword evidence="1" id="KW-0812">Transmembrane</keyword>
<keyword evidence="1" id="KW-1133">Transmembrane helix</keyword>
<accession>A0AAD5F2C0</accession>
<dbReference type="EMBL" id="JAJFAZ020000001">
    <property type="protein sequence ID" value="KAI5350734.1"/>
    <property type="molecule type" value="Genomic_DNA"/>
</dbReference>